<name>A0A1H4HG35_9SPHI</name>
<reference evidence="1 2" key="1">
    <citation type="submission" date="2016-10" db="EMBL/GenBank/DDBJ databases">
        <authorList>
            <person name="de Groot N.N."/>
        </authorList>
    </citation>
    <scope>NUCLEOTIDE SEQUENCE [LARGE SCALE GENOMIC DNA]</scope>
    <source>
        <strain evidence="1 2">DSM 19033</strain>
    </source>
</reference>
<sequence>MIEDYKKAPLDLYKAVKASNSFFDPEGIQEITDTLAWHHIAKQ</sequence>
<protein>
    <submittedName>
        <fullName evidence="1">Uncharacterized protein</fullName>
    </submittedName>
</protein>
<evidence type="ECO:0000313" key="1">
    <source>
        <dbReference type="EMBL" id="SEB20651.1"/>
    </source>
</evidence>
<organism evidence="1 2">
    <name type="scientific">Pedobacter hartonius</name>
    <dbReference type="NCBI Taxonomy" id="425514"/>
    <lineage>
        <taxon>Bacteria</taxon>
        <taxon>Pseudomonadati</taxon>
        <taxon>Bacteroidota</taxon>
        <taxon>Sphingobacteriia</taxon>
        <taxon>Sphingobacteriales</taxon>
        <taxon>Sphingobacteriaceae</taxon>
        <taxon>Pedobacter</taxon>
    </lineage>
</organism>
<gene>
    <name evidence="1" type="ORF">SAMN05443550_11720</name>
</gene>
<dbReference type="RefSeq" id="WP_262497169.1">
    <property type="nucleotide sequence ID" value="NZ_FNRA01000017.1"/>
</dbReference>
<dbReference type="AlphaFoldDB" id="A0A1H4HG35"/>
<dbReference type="STRING" id="425514.SAMN05443550_11720"/>
<dbReference type="EMBL" id="FNRA01000017">
    <property type="protein sequence ID" value="SEB20651.1"/>
    <property type="molecule type" value="Genomic_DNA"/>
</dbReference>
<evidence type="ECO:0000313" key="2">
    <source>
        <dbReference type="Proteomes" id="UP000198850"/>
    </source>
</evidence>
<accession>A0A1H4HG35</accession>
<keyword evidence="2" id="KW-1185">Reference proteome</keyword>
<dbReference type="Proteomes" id="UP000198850">
    <property type="component" value="Unassembled WGS sequence"/>
</dbReference>
<proteinExistence type="predicted"/>